<evidence type="ECO:0000313" key="5">
    <source>
        <dbReference type="Proteomes" id="UP001054857"/>
    </source>
</evidence>
<comment type="caution">
    <text evidence="4">The sequence shown here is derived from an EMBL/GenBank/DDBJ whole genome shotgun (WGS) entry which is preliminary data.</text>
</comment>
<feature type="compositionally biased region" description="Low complexity" evidence="1">
    <location>
        <begin position="419"/>
        <end position="438"/>
    </location>
</feature>
<proteinExistence type="predicted"/>
<feature type="compositionally biased region" description="Basic and acidic residues" evidence="1">
    <location>
        <begin position="406"/>
        <end position="417"/>
    </location>
</feature>
<gene>
    <name evidence="4" type="ORF">Agub_g11075</name>
</gene>
<dbReference type="PANTHER" id="PTHR35299">
    <property type="entry name" value="RUBISCO ACCUMULATION FACTOR 1"/>
    <property type="match status" value="1"/>
</dbReference>
<dbReference type="Pfam" id="PF18579">
    <property type="entry name" value="Raf1_HTH"/>
    <property type="match status" value="1"/>
</dbReference>
<dbReference type="InterPro" id="IPR040781">
    <property type="entry name" value="Raf1_HTH"/>
</dbReference>
<keyword evidence="5" id="KW-1185">Reference proteome</keyword>
<evidence type="ECO:0000259" key="2">
    <source>
        <dbReference type="Pfam" id="PF18578"/>
    </source>
</evidence>
<evidence type="ECO:0000259" key="3">
    <source>
        <dbReference type="Pfam" id="PF18579"/>
    </source>
</evidence>
<dbReference type="InterPro" id="IPR041358">
    <property type="entry name" value="Raf1_N"/>
</dbReference>
<protein>
    <submittedName>
        <fullName evidence="4">Uncharacterized protein</fullName>
    </submittedName>
</protein>
<sequence length="561" mass="59952">MPGLNMSFKACPSVQARGRCHSISVHARFGRDSGLILGPGGNDGSNNFQRAKEARLIIPGQQRPAPGGGRPQRILSPDKQQGARPGGEGSFLPDESSLGLVSNQALPGGPPMLNKYRPPAGFMNETLPDDSTANTDPQEMLNKLRSRAGHWHDLAKFIPALNSKGYSAAVIDELTGITPAEQNKWVVSGTVYESVKASPAVPREVLSRFDGAGVDLLYPFRFLSAERRVAAAQYIVAQNLDAAMCEVLARAMKEFERRPQERAGFSEAPGDCLAFKYLRDALECRKREDAVLRVDQGLAVAVTEEARQRLQLELLAEEGEAGEGGTAAGGGTGAVGAAAAGSPAPLVLLRLNPDELGVRPVCVVGELGQAQPEDLLAAPRTTQSGAFGIFCLETQQQQQQQPEQQQQHEEEAPREHTATPSTTTQPSSSSSASSPPRSWSWVALPAWRALAMSRHPLALTLRDCAAVQAVLAGSRAKTDDDKRRLQGPGILVVDKAPATFETLDESAWYLGVPEGARALQMVQGRQAAALATRGSLFASVLFLARPPVMEVADRGTDLLQL</sequence>
<reference evidence="4 5" key="1">
    <citation type="journal article" date="2021" name="Sci. Rep.">
        <title>Genome sequencing of the multicellular alga Astrephomene provides insights into convergent evolution of germ-soma differentiation.</title>
        <authorList>
            <person name="Yamashita S."/>
            <person name="Yamamoto K."/>
            <person name="Matsuzaki R."/>
            <person name="Suzuki S."/>
            <person name="Yamaguchi H."/>
            <person name="Hirooka S."/>
            <person name="Minakuchi Y."/>
            <person name="Miyagishima S."/>
            <person name="Kawachi M."/>
            <person name="Toyoda A."/>
            <person name="Nozaki H."/>
        </authorList>
    </citation>
    <scope>NUCLEOTIDE SEQUENCE [LARGE SCALE GENOMIC DNA]</scope>
    <source>
        <strain evidence="4 5">NIES-4017</strain>
    </source>
</reference>
<dbReference type="Pfam" id="PF18578">
    <property type="entry name" value="Raf1_N"/>
    <property type="match status" value="1"/>
</dbReference>
<accession>A0AAD3DVV3</accession>
<feature type="region of interest" description="Disordered" evidence="1">
    <location>
        <begin position="395"/>
        <end position="438"/>
    </location>
</feature>
<feature type="region of interest" description="Disordered" evidence="1">
    <location>
        <begin position="58"/>
        <end position="113"/>
    </location>
</feature>
<dbReference type="EMBL" id="BMAR01000027">
    <property type="protein sequence ID" value="GFR49049.1"/>
    <property type="molecule type" value="Genomic_DNA"/>
</dbReference>
<dbReference type="Proteomes" id="UP001054857">
    <property type="component" value="Unassembled WGS sequence"/>
</dbReference>
<evidence type="ECO:0000313" key="4">
    <source>
        <dbReference type="EMBL" id="GFR49049.1"/>
    </source>
</evidence>
<feature type="compositionally biased region" description="Low complexity" evidence="1">
    <location>
        <begin position="395"/>
        <end position="405"/>
    </location>
</feature>
<name>A0AAD3DVV3_9CHLO</name>
<dbReference type="AlphaFoldDB" id="A0AAD3DVV3"/>
<dbReference type="PANTHER" id="PTHR35299:SF6">
    <property type="entry name" value="RUBISCO ACCUMULATION FACTOR 1"/>
    <property type="match status" value="1"/>
</dbReference>
<evidence type="ECO:0000256" key="1">
    <source>
        <dbReference type="SAM" id="MobiDB-lite"/>
    </source>
</evidence>
<feature type="domain" description="Rubisco accumulation factor 1 alpha-helical" evidence="2">
    <location>
        <begin position="209"/>
        <end position="314"/>
    </location>
</feature>
<dbReference type="InterPro" id="IPR037494">
    <property type="entry name" value="RAF1"/>
</dbReference>
<feature type="domain" description="Rubisco accumulation factor 1 helix turn helix" evidence="3">
    <location>
        <begin position="136"/>
        <end position="195"/>
    </location>
</feature>
<organism evidence="4 5">
    <name type="scientific">Astrephomene gubernaculifera</name>
    <dbReference type="NCBI Taxonomy" id="47775"/>
    <lineage>
        <taxon>Eukaryota</taxon>
        <taxon>Viridiplantae</taxon>
        <taxon>Chlorophyta</taxon>
        <taxon>core chlorophytes</taxon>
        <taxon>Chlorophyceae</taxon>
        <taxon>CS clade</taxon>
        <taxon>Chlamydomonadales</taxon>
        <taxon>Astrephomenaceae</taxon>
        <taxon>Astrephomene</taxon>
    </lineage>
</organism>